<dbReference type="AlphaFoldDB" id="A0A6I4UJ50"/>
<evidence type="ECO:0000313" key="4">
    <source>
        <dbReference type="Proteomes" id="UP000548685"/>
    </source>
</evidence>
<evidence type="ECO:0000313" key="1">
    <source>
        <dbReference type="EMBL" id="MBB3774834.1"/>
    </source>
</evidence>
<dbReference type="RefSeq" id="WP_160759654.1">
    <property type="nucleotide sequence ID" value="NZ_BAAADZ010000002.1"/>
</dbReference>
<dbReference type="EMBL" id="JACICE010000001">
    <property type="protein sequence ID" value="MBB3774834.1"/>
    <property type="molecule type" value="Genomic_DNA"/>
</dbReference>
<sequence>MTAPDEALAEAARALIGCPFRLHGRDPATGLDCVGLVSAALAASGVRPVVPSGYGLRNLEIAQWLPLAHRSGLVPAPGPISAGEVLLITLAHCQHHLVIAADAMTVIHAHAGLRRVVLQPLDPAWQVHAKWRFAPQREG</sequence>
<keyword evidence="4" id="KW-1185">Reference proteome</keyword>
<dbReference type="EMBL" id="WTYB01000001">
    <property type="protein sequence ID" value="MXP37525.1"/>
    <property type="molecule type" value="Genomic_DNA"/>
</dbReference>
<dbReference type="OrthoDB" id="8481272at2"/>
<dbReference type="Gene3D" id="3.90.1720.10">
    <property type="entry name" value="endopeptidase domain like (from Nostoc punctiforme)"/>
    <property type="match status" value="1"/>
</dbReference>
<dbReference type="Proteomes" id="UP000430021">
    <property type="component" value="Unassembled WGS sequence"/>
</dbReference>
<evidence type="ECO:0008006" key="5">
    <source>
        <dbReference type="Google" id="ProtNLM"/>
    </source>
</evidence>
<organism evidence="2 3">
    <name type="scientific">Erythrobacter ramosus</name>
    <dbReference type="NCBI Taxonomy" id="35811"/>
    <lineage>
        <taxon>Bacteria</taxon>
        <taxon>Pseudomonadati</taxon>
        <taxon>Pseudomonadota</taxon>
        <taxon>Alphaproteobacteria</taxon>
        <taxon>Sphingomonadales</taxon>
        <taxon>Erythrobacteraceae</taxon>
        <taxon>Erythrobacter/Porphyrobacter group</taxon>
        <taxon>Erythrobacter</taxon>
    </lineage>
</organism>
<protein>
    <recommendedName>
        <fullName evidence="5">Peptidoglycan endopeptidase</fullName>
    </recommendedName>
</protein>
<comment type="caution">
    <text evidence="2">The sequence shown here is derived from an EMBL/GenBank/DDBJ whole genome shotgun (WGS) entry which is preliminary data.</text>
</comment>
<gene>
    <name evidence="1" type="ORF">FHS52_000777</name>
    <name evidence="2" type="ORF">GRI59_02710</name>
</gene>
<dbReference type="SUPFAM" id="SSF54001">
    <property type="entry name" value="Cysteine proteinases"/>
    <property type="match status" value="1"/>
</dbReference>
<accession>A0A6I4UJ50</accession>
<dbReference type="Proteomes" id="UP000548685">
    <property type="component" value="Unassembled WGS sequence"/>
</dbReference>
<dbReference type="InterPro" id="IPR038765">
    <property type="entry name" value="Papain-like_cys_pep_sf"/>
</dbReference>
<evidence type="ECO:0000313" key="2">
    <source>
        <dbReference type="EMBL" id="MXP37525.1"/>
    </source>
</evidence>
<proteinExistence type="predicted"/>
<evidence type="ECO:0000313" key="3">
    <source>
        <dbReference type="Proteomes" id="UP000430021"/>
    </source>
</evidence>
<reference evidence="1 4" key="2">
    <citation type="submission" date="2020-08" db="EMBL/GenBank/DDBJ databases">
        <title>Genomic Encyclopedia of Type Strains, Phase IV (KMG-IV): sequencing the most valuable type-strain genomes for metagenomic binning, comparative biology and taxonomic classification.</title>
        <authorList>
            <person name="Goeker M."/>
        </authorList>
    </citation>
    <scope>NUCLEOTIDE SEQUENCE [LARGE SCALE GENOMIC DNA]</scope>
    <source>
        <strain evidence="1 4">DSM 8510</strain>
    </source>
</reference>
<reference evidence="2 3" key="1">
    <citation type="submission" date="2019-12" db="EMBL/GenBank/DDBJ databases">
        <title>Genomic-based taxomic classification of the family Erythrobacteraceae.</title>
        <authorList>
            <person name="Xu L."/>
        </authorList>
    </citation>
    <scope>NUCLEOTIDE SEQUENCE [LARGE SCALE GENOMIC DNA]</scope>
    <source>
        <strain evidence="2 3">JCM 10282</strain>
    </source>
</reference>
<name>A0A6I4UJ50_9SPHN</name>